<gene>
    <name evidence="1" type="ORF">OH76DRAFT_32390</name>
</gene>
<keyword evidence="2" id="KW-1185">Reference proteome</keyword>
<dbReference type="AlphaFoldDB" id="A0A371DXY5"/>
<protein>
    <submittedName>
        <fullName evidence="1">Uncharacterized protein</fullName>
    </submittedName>
</protein>
<reference evidence="1 2" key="1">
    <citation type="journal article" date="2018" name="Biotechnol. Biofuels">
        <title>Integrative visual omics of the white-rot fungus Polyporus brumalis exposes the biotechnological potential of its oxidative enzymes for delignifying raw plant biomass.</title>
        <authorList>
            <person name="Miyauchi S."/>
            <person name="Rancon A."/>
            <person name="Drula E."/>
            <person name="Hage H."/>
            <person name="Chaduli D."/>
            <person name="Favel A."/>
            <person name="Grisel S."/>
            <person name="Henrissat B."/>
            <person name="Herpoel-Gimbert I."/>
            <person name="Ruiz-Duenas F.J."/>
            <person name="Chevret D."/>
            <person name="Hainaut M."/>
            <person name="Lin J."/>
            <person name="Wang M."/>
            <person name="Pangilinan J."/>
            <person name="Lipzen A."/>
            <person name="Lesage-Meessen L."/>
            <person name="Navarro D."/>
            <person name="Riley R."/>
            <person name="Grigoriev I.V."/>
            <person name="Zhou S."/>
            <person name="Raouche S."/>
            <person name="Rosso M.N."/>
        </authorList>
    </citation>
    <scope>NUCLEOTIDE SEQUENCE [LARGE SCALE GENOMIC DNA]</scope>
    <source>
        <strain evidence="1 2">BRFM 1820</strain>
    </source>
</reference>
<dbReference type="Proteomes" id="UP000256964">
    <property type="component" value="Unassembled WGS sequence"/>
</dbReference>
<evidence type="ECO:0000313" key="2">
    <source>
        <dbReference type="Proteomes" id="UP000256964"/>
    </source>
</evidence>
<organism evidence="1 2">
    <name type="scientific">Lentinus brumalis</name>
    <dbReference type="NCBI Taxonomy" id="2498619"/>
    <lineage>
        <taxon>Eukaryota</taxon>
        <taxon>Fungi</taxon>
        <taxon>Dikarya</taxon>
        <taxon>Basidiomycota</taxon>
        <taxon>Agaricomycotina</taxon>
        <taxon>Agaricomycetes</taxon>
        <taxon>Polyporales</taxon>
        <taxon>Polyporaceae</taxon>
        <taxon>Lentinus</taxon>
    </lineage>
</organism>
<dbReference type="EMBL" id="KZ857379">
    <property type="protein sequence ID" value="RDX57351.1"/>
    <property type="molecule type" value="Genomic_DNA"/>
</dbReference>
<sequence length="164" mass="18048">MSATSLIRSATCSPCSRKQLGGLLGAMKSWIVKQCTGRPPPVKVVVVQHDSSSSTSARSRRRVVPQHEVAQLRECQADRLEAVSMTPQTLLQGRFIRPSTYCIIQGSYASPKVRRDPECMGRRRTKQASTLRDLHAKSAHTYVMTAPQAAAPLCLHLQRPAALQ</sequence>
<name>A0A371DXY5_9APHY</name>
<accession>A0A371DXY5</accession>
<evidence type="ECO:0000313" key="1">
    <source>
        <dbReference type="EMBL" id="RDX57351.1"/>
    </source>
</evidence>
<proteinExistence type="predicted"/>